<dbReference type="PROSITE" id="PS00622">
    <property type="entry name" value="HTH_LUXR_1"/>
    <property type="match status" value="1"/>
</dbReference>
<dbReference type="Pfam" id="PF13185">
    <property type="entry name" value="GAF_2"/>
    <property type="match status" value="1"/>
</dbReference>
<dbReference type="Pfam" id="PF13191">
    <property type="entry name" value="AAA_16"/>
    <property type="match status" value="1"/>
</dbReference>
<dbReference type="SMART" id="SM00421">
    <property type="entry name" value="HTH_LUXR"/>
    <property type="match status" value="1"/>
</dbReference>
<dbReference type="Pfam" id="PF00196">
    <property type="entry name" value="GerE"/>
    <property type="match status" value="1"/>
</dbReference>
<dbReference type="InterPro" id="IPR011009">
    <property type="entry name" value="Kinase-like_dom_sf"/>
</dbReference>
<keyword evidence="2" id="KW-0804">Transcription</keyword>
<dbReference type="GO" id="GO:0005524">
    <property type="term" value="F:ATP binding"/>
    <property type="evidence" value="ECO:0007669"/>
    <property type="project" value="InterPro"/>
</dbReference>
<gene>
    <name evidence="5" type="ORF">QNH46_05315</name>
</gene>
<dbReference type="InterPro" id="IPR041664">
    <property type="entry name" value="AAA_16"/>
</dbReference>
<dbReference type="CDD" id="cd06170">
    <property type="entry name" value="LuxR_C_like"/>
    <property type="match status" value="1"/>
</dbReference>
<dbReference type="InterPro" id="IPR036388">
    <property type="entry name" value="WH-like_DNA-bd_sf"/>
</dbReference>
<evidence type="ECO:0000256" key="1">
    <source>
        <dbReference type="ARBA" id="ARBA00023015"/>
    </source>
</evidence>
<accession>A0AA95I597</accession>
<dbReference type="Pfam" id="PF00069">
    <property type="entry name" value="Pkinase"/>
    <property type="match status" value="1"/>
</dbReference>
<evidence type="ECO:0000313" key="6">
    <source>
        <dbReference type="Proteomes" id="UP001177943"/>
    </source>
</evidence>
<dbReference type="InterPro" id="IPR000719">
    <property type="entry name" value="Prot_kinase_dom"/>
</dbReference>
<evidence type="ECO:0000259" key="4">
    <source>
        <dbReference type="PROSITE" id="PS50043"/>
    </source>
</evidence>
<dbReference type="SUPFAM" id="SSF52540">
    <property type="entry name" value="P-loop containing nucleoside triphosphate hydrolases"/>
    <property type="match status" value="1"/>
</dbReference>
<dbReference type="SUPFAM" id="SSF46894">
    <property type="entry name" value="C-terminal effector domain of the bipartite response regulators"/>
    <property type="match status" value="1"/>
</dbReference>
<dbReference type="GO" id="GO:0004672">
    <property type="term" value="F:protein kinase activity"/>
    <property type="evidence" value="ECO:0007669"/>
    <property type="project" value="InterPro"/>
</dbReference>
<dbReference type="Proteomes" id="UP001177943">
    <property type="component" value="Chromosome"/>
</dbReference>
<dbReference type="PROSITE" id="PS50011">
    <property type="entry name" value="PROTEIN_KINASE_DOM"/>
    <property type="match status" value="1"/>
</dbReference>
<dbReference type="InterPro" id="IPR016032">
    <property type="entry name" value="Sig_transdc_resp-reg_C-effctor"/>
</dbReference>
<dbReference type="RefSeq" id="WP_283927193.1">
    <property type="nucleotide sequence ID" value="NZ_CP126084.1"/>
</dbReference>
<dbReference type="EMBL" id="CP126084">
    <property type="protein sequence ID" value="WHX50085.1"/>
    <property type="molecule type" value="Genomic_DNA"/>
</dbReference>
<name>A0AA95I597_9BACL</name>
<dbReference type="SMART" id="SM00065">
    <property type="entry name" value="GAF"/>
    <property type="match status" value="1"/>
</dbReference>
<dbReference type="Gene3D" id="3.30.450.40">
    <property type="match status" value="1"/>
</dbReference>
<sequence>MIGNLNPSNISIQCEPKEAILGESIEWDAAYRAPEQTGRINRVPDQRSDLYALGVIFYEMLTGQMPFRPEHHEDWDDVHIYKVPQPLSEIRQEWDGPLQSIILKLLAKSPEERYQSAYGMLDDLKQCESMLESSGMLVPFELGSMDKLRSFRLSDALYGRSFAMKQLEDGLEQALQGLQVFRWVTGDEGSGKTTLIHRFQQDIAYRGGRFVTGSIEYDRQKYAEPYEPLLQALREWIHQLWSDPQEVIESLKDRLYTECGRDSRVLVSLLPEIKPLIGEKSDEKSTSEAVDQNQCEELLLAVIRCFAEGKSPFVLFMDNLQWVDEGTGSVIRKLTLEETITIPGLVLIGAWRTELNRDLDEESRRPEIKLAWLSERLRVHPAEQIALSHLQYEDIRQYLSDVMVEDSARIRLLARFVYDHTGGYPGAIRQLLEGWLREQKLSFDEQRRQWTWDTEIIGTMSSLEPNLSLMEASFANLSDETKMLLSMAAVIGPGFRLSLLSEACDYSPQETFRLLQEAEAAGIVCREDDTEPRYKDDRLLYLFLDDHMRQMAYVFDEQQNALRHLKIGRLLLRHRQLEWNDETLLAPTDHLNLGAAYMEAEEMAQLPEYNLHAARNALDSGKYAMGKRYAEAGLKLVSGDPESDSSSLYVQLKLALAWNEYMSSNIEQARELLLELTKHDREMTLAERSQIWTPLIQMHTFVEDEIAIKYGREALAAYGWNLRTKASNVSILKEVAHTQLLLSRVHNKLHQLPVNHEEDYKTLCWFIQMVSLPLLMYNAKALIDLLARFIRYGIKMGINENLAYIIMTYEILIQRALPHYTRAIPIPSLSAATNQDFFRTWSNHRFDYIIALSIQLDSPAEASAYLNKAMRRGVKLGDKDFANLAVITCLITHHGSLFVLSDLLDYFEDHQRLNANDKTLEIVQIARSYVAALQDETLQSSFVAIPESLDASEHDSEDNYSYVCKLEAAYLSGYYREAMYWAGRAKENEFASDWVRIRKQRLYETLTLAALYPEVNDHERKRIRRAIRTQLGKMQRWKGVLGSDTSAHLLLKAEWERIKGNQLDVLQKYSAAVNRARAEQYALMEGIACERLAVYYHTIVKSRAGATIAMMDACTAYSVWGLTSKVTQIRDDYDDLLNDALKPREDQILEIENKDTDVEMLEHHASEERRNLITGDELMQQIVTLSSKLNKDKWQEGFLEAALRQAGADHGYVLSCRDDCYQIEAKSEQAPIQEISHAYSESILRHVLMTNEPVVLQDALQSYYVKDSYIQSERPKSILCMPIRVPKKRSPLLLYLENRHVSCVFTDRDLHVLELIATRMIYSSLLQEETAAAEDRAPSVPELANQNLIEPLTNREFEVLTAVAEGLSNKDIAERLGISETTVKTHTSNIFGKLGVKRRGQAVVRAKELNIIKN</sequence>
<feature type="domain" description="HTH luxR-type" evidence="4">
    <location>
        <begin position="1345"/>
        <end position="1410"/>
    </location>
</feature>
<evidence type="ECO:0000313" key="5">
    <source>
        <dbReference type="EMBL" id="WHX50085.1"/>
    </source>
</evidence>
<dbReference type="Gene3D" id="1.10.510.10">
    <property type="entry name" value="Transferase(Phosphotransferase) domain 1"/>
    <property type="match status" value="1"/>
</dbReference>
<dbReference type="InterPro" id="IPR003018">
    <property type="entry name" value="GAF"/>
</dbReference>
<evidence type="ECO:0000259" key="3">
    <source>
        <dbReference type="PROSITE" id="PS50011"/>
    </source>
</evidence>
<dbReference type="PRINTS" id="PR00038">
    <property type="entry name" value="HTHLUXR"/>
</dbReference>
<keyword evidence="1" id="KW-0805">Transcription regulation</keyword>
<dbReference type="PROSITE" id="PS50043">
    <property type="entry name" value="HTH_LUXR_2"/>
    <property type="match status" value="1"/>
</dbReference>
<dbReference type="InterPro" id="IPR027417">
    <property type="entry name" value="P-loop_NTPase"/>
</dbReference>
<evidence type="ECO:0000256" key="2">
    <source>
        <dbReference type="ARBA" id="ARBA00023163"/>
    </source>
</evidence>
<proteinExistence type="predicted"/>
<organism evidence="5 6">
    <name type="scientific">Paenibacillus woosongensis</name>
    <dbReference type="NCBI Taxonomy" id="307580"/>
    <lineage>
        <taxon>Bacteria</taxon>
        <taxon>Bacillati</taxon>
        <taxon>Bacillota</taxon>
        <taxon>Bacilli</taxon>
        <taxon>Bacillales</taxon>
        <taxon>Paenibacillaceae</taxon>
        <taxon>Paenibacillus</taxon>
    </lineage>
</organism>
<dbReference type="InterPro" id="IPR029016">
    <property type="entry name" value="GAF-like_dom_sf"/>
</dbReference>
<dbReference type="Gene3D" id="1.10.10.10">
    <property type="entry name" value="Winged helix-like DNA-binding domain superfamily/Winged helix DNA-binding domain"/>
    <property type="match status" value="1"/>
</dbReference>
<protein>
    <submittedName>
        <fullName evidence="5">AAA family ATPase</fullName>
    </submittedName>
</protein>
<dbReference type="GO" id="GO:0045892">
    <property type="term" value="P:negative regulation of DNA-templated transcription"/>
    <property type="evidence" value="ECO:0007669"/>
    <property type="project" value="UniProtKB-ARBA"/>
</dbReference>
<dbReference type="Gene3D" id="3.40.50.300">
    <property type="entry name" value="P-loop containing nucleotide triphosphate hydrolases"/>
    <property type="match status" value="1"/>
</dbReference>
<reference evidence="5" key="1">
    <citation type="submission" date="2023-05" db="EMBL/GenBank/DDBJ databases">
        <title>Comparative genomics of Bacillaceae isolates and their secondary metabolite potential.</title>
        <authorList>
            <person name="Song L."/>
            <person name="Nielsen L.J."/>
            <person name="Mohite O."/>
            <person name="Xu X."/>
            <person name="Weber T."/>
            <person name="Kovacs A.T."/>
        </authorList>
    </citation>
    <scope>NUCLEOTIDE SEQUENCE</scope>
    <source>
        <strain evidence="5">B2_4</strain>
    </source>
</reference>
<dbReference type="GO" id="GO:0003677">
    <property type="term" value="F:DNA binding"/>
    <property type="evidence" value="ECO:0007669"/>
    <property type="project" value="InterPro"/>
</dbReference>
<dbReference type="PANTHER" id="PTHR43642:SF1">
    <property type="entry name" value="HYBRID SIGNAL TRANSDUCTION HISTIDINE KINASE G"/>
    <property type="match status" value="1"/>
</dbReference>
<dbReference type="PANTHER" id="PTHR43642">
    <property type="entry name" value="HYBRID SIGNAL TRANSDUCTION HISTIDINE KINASE G"/>
    <property type="match status" value="1"/>
</dbReference>
<feature type="domain" description="Protein kinase" evidence="3">
    <location>
        <begin position="1"/>
        <end position="131"/>
    </location>
</feature>
<dbReference type="SUPFAM" id="SSF56112">
    <property type="entry name" value="Protein kinase-like (PK-like)"/>
    <property type="match status" value="1"/>
</dbReference>
<dbReference type="InterPro" id="IPR053159">
    <property type="entry name" value="Hybrid_Histidine_Kinase"/>
</dbReference>
<dbReference type="SUPFAM" id="SSF55781">
    <property type="entry name" value="GAF domain-like"/>
    <property type="match status" value="1"/>
</dbReference>
<dbReference type="InterPro" id="IPR000792">
    <property type="entry name" value="Tscrpt_reg_LuxR_C"/>
</dbReference>
<dbReference type="KEGG" id="pwn:QNH46_05315"/>